<sequence length="99" mass="11805">MKSKLLLYLTIPKLTNRIILIVKLSTKKIKRTFRNYDIVQLPKLHQPSRFFFYKHGKLKKKKFHILQDSKQIGHSSMSSIDQKLKHPIKNSKKQIESFN</sequence>
<evidence type="ECO:0000313" key="3">
    <source>
        <dbReference type="Proteomes" id="UP000276133"/>
    </source>
</evidence>
<name>A0A3M7SGV6_BRAPC</name>
<organism evidence="2 3">
    <name type="scientific">Brachionus plicatilis</name>
    <name type="common">Marine rotifer</name>
    <name type="synonym">Brachionus muelleri</name>
    <dbReference type="NCBI Taxonomy" id="10195"/>
    <lineage>
        <taxon>Eukaryota</taxon>
        <taxon>Metazoa</taxon>
        <taxon>Spiralia</taxon>
        <taxon>Gnathifera</taxon>
        <taxon>Rotifera</taxon>
        <taxon>Eurotatoria</taxon>
        <taxon>Monogononta</taxon>
        <taxon>Pseudotrocha</taxon>
        <taxon>Ploima</taxon>
        <taxon>Brachionidae</taxon>
        <taxon>Brachionus</taxon>
    </lineage>
</organism>
<protein>
    <submittedName>
        <fullName evidence="2">Uncharacterized protein</fullName>
    </submittedName>
</protein>
<feature type="region of interest" description="Disordered" evidence="1">
    <location>
        <begin position="70"/>
        <end position="99"/>
    </location>
</feature>
<evidence type="ECO:0000313" key="2">
    <source>
        <dbReference type="EMBL" id="RNA34790.1"/>
    </source>
</evidence>
<gene>
    <name evidence="2" type="ORF">BpHYR1_030268</name>
</gene>
<accession>A0A3M7SGV6</accession>
<feature type="compositionally biased region" description="Polar residues" evidence="1">
    <location>
        <begin position="70"/>
        <end position="81"/>
    </location>
</feature>
<dbReference type="Proteomes" id="UP000276133">
    <property type="component" value="Unassembled WGS sequence"/>
</dbReference>
<reference evidence="2 3" key="1">
    <citation type="journal article" date="2018" name="Sci. Rep.">
        <title>Genomic signatures of local adaptation to the degree of environmental predictability in rotifers.</title>
        <authorList>
            <person name="Franch-Gras L."/>
            <person name="Hahn C."/>
            <person name="Garcia-Roger E.M."/>
            <person name="Carmona M.J."/>
            <person name="Serra M."/>
            <person name="Gomez A."/>
        </authorList>
    </citation>
    <scope>NUCLEOTIDE SEQUENCE [LARGE SCALE GENOMIC DNA]</scope>
    <source>
        <strain evidence="2">HYR1</strain>
    </source>
</reference>
<evidence type="ECO:0000256" key="1">
    <source>
        <dbReference type="SAM" id="MobiDB-lite"/>
    </source>
</evidence>
<dbReference type="EMBL" id="REGN01001416">
    <property type="protein sequence ID" value="RNA34790.1"/>
    <property type="molecule type" value="Genomic_DNA"/>
</dbReference>
<comment type="caution">
    <text evidence="2">The sequence shown here is derived from an EMBL/GenBank/DDBJ whole genome shotgun (WGS) entry which is preliminary data.</text>
</comment>
<proteinExistence type="predicted"/>
<dbReference type="AlphaFoldDB" id="A0A3M7SGV6"/>
<keyword evidence="3" id="KW-1185">Reference proteome</keyword>